<dbReference type="OMA" id="NTMIYWT"/>
<evidence type="ECO:0000313" key="4">
    <source>
        <dbReference type="Proteomes" id="UP000000311"/>
    </source>
</evidence>
<evidence type="ECO:0000313" key="3">
    <source>
        <dbReference type="EMBL" id="EFN72817.1"/>
    </source>
</evidence>
<dbReference type="GO" id="GO:0097176">
    <property type="term" value="P:epoxide metabolic process"/>
    <property type="evidence" value="ECO:0007669"/>
    <property type="project" value="TreeGrafter"/>
</dbReference>
<proteinExistence type="inferred from homology"/>
<dbReference type="Gene3D" id="3.40.50.1820">
    <property type="entry name" value="alpha/beta hydrolase"/>
    <property type="match status" value="1"/>
</dbReference>
<comment type="similarity">
    <text evidence="1">Belongs to the peptidase S33 family.</text>
</comment>
<evidence type="ECO:0000256" key="1">
    <source>
        <dbReference type="ARBA" id="ARBA00010088"/>
    </source>
</evidence>
<dbReference type="InterPro" id="IPR029058">
    <property type="entry name" value="AB_hydrolase_fold"/>
</dbReference>
<accession>E2A150</accession>
<dbReference type="PANTHER" id="PTHR21661">
    <property type="entry name" value="EPOXIDE HYDROLASE 1-RELATED"/>
    <property type="match status" value="1"/>
</dbReference>
<reference evidence="3 4" key="1">
    <citation type="journal article" date="2010" name="Science">
        <title>Genomic comparison of the ants Camponotus floridanus and Harpegnathos saltator.</title>
        <authorList>
            <person name="Bonasio R."/>
            <person name="Zhang G."/>
            <person name="Ye C."/>
            <person name="Mutti N.S."/>
            <person name="Fang X."/>
            <person name="Qin N."/>
            <person name="Donahue G."/>
            <person name="Yang P."/>
            <person name="Li Q."/>
            <person name="Li C."/>
            <person name="Zhang P."/>
            <person name="Huang Z."/>
            <person name="Berger S.L."/>
            <person name="Reinberg D."/>
            <person name="Wang J."/>
            <person name="Liebig J."/>
        </authorList>
    </citation>
    <scope>NUCLEOTIDE SEQUENCE [LARGE SCALE GENOMIC DNA]</scope>
    <source>
        <strain evidence="4">C129</strain>
    </source>
</reference>
<dbReference type="OrthoDB" id="7130006at2759"/>
<gene>
    <name evidence="3" type="ORF">EAG_00898</name>
</gene>
<dbReference type="SUPFAM" id="SSF53474">
    <property type="entry name" value="alpha/beta-Hydrolases"/>
    <property type="match status" value="1"/>
</dbReference>
<keyword evidence="4" id="KW-1185">Reference proteome</keyword>
<protein>
    <submittedName>
        <fullName evidence="3">Juvenile hormone epoxide hydrolase 2</fullName>
    </submittedName>
</protein>
<keyword evidence="2 3" id="KW-0378">Hydrolase</keyword>
<dbReference type="Proteomes" id="UP000000311">
    <property type="component" value="Unassembled WGS sequence"/>
</dbReference>
<dbReference type="EMBL" id="GL435707">
    <property type="protein sequence ID" value="EFN72817.1"/>
    <property type="molecule type" value="Genomic_DNA"/>
</dbReference>
<organism evidence="4">
    <name type="scientific">Camponotus floridanus</name>
    <name type="common">Florida carpenter ant</name>
    <dbReference type="NCBI Taxonomy" id="104421"/>
    <lineage>
        <taxon>Eukaryota</taxon>
        <taxon>Metazoa</taxon>
        <taxon>Ecdysozoa</taxon>
        <taxon>Arthropoda</taxon>
        <taxon>Hexapoda</taxon>
        <taxon>Insecta</taxon>
        <taxon>Pterygota</taxon>
        <taxon>Neoptera</taxon>
        <taxon>Endopterygota</taxon>
        <taxon>Hymenoptera</taxon>
        <taxon>Apocrita</taxon>
        <taxon>Aculeata</taxon>
        <taxon>Formicoidea</taxon>
        <taxon>Formicidae</taxon>
        <taxon>Formicinae</taxon>
        <taxon>Camponotus</taxon>
    </lineage>
</organism>
<evidence type="ECO:0000256" key="2">
    <source>
        <dbReference type="ARBA" id="ARBA00022801"/>
    </source>
</evidence>
<dbReference type="InParanoid" id="E2A150"/>
<sequence>MLLLETGYFHIQATKPDTIGVGLTDSPAGLAAYLIEKFSTGTNPSYKSMEDGGFLEKYTYDELIDNLMIYWASNSITTAVRIYAEMFTKENVALGDLINATLVKVPTACAQFPYEVMEHSPRVLRTRFVNLLRATKMPRGGHFAAFEEPELLANDIWASIDEMETWNKTHNKYL</sequence>
<dbReference type="AlphaFoldDB" id="E2A150"/>
<dbReference type="STRING" id="104421.E2A150"/>
<dbReference type="GO" id="GO:0004301">
    <property type="term" value="F:epoxide hydrolase activity"/>
    <property type="evidence" value="ECO:0007669"/>
    <property type="project" value="TreeGrafter"/>
</dbReference>
<name>E2A150_CAMFO</name>
<dbReference type="PANTHER" id="PTHR21661:SF35">
    <property type="entry name" value="EPOXIDE HYDROLASE"/>
    <property type="match status" value="1"/>
</dbReference>